<dbReference type="PANTHER" id="PTHR48044">
    <property type="entry name" value="GLYCOSYLTRANSFERASE"/>
    <property type="match status" value="1"/>
</dbReference>
<evidence type="ECO:0000256" key="3">
    <source>
        <dbReference type="RuleBase" id="RU003718"/>
    </source>
</evidence>
<comment type="caution">
    <text evidence="5">The sequence shown here is derived from an EMBL/GenBank/DDBJ whole genome shotgun (WGS) entry which is preliminary data.</text>
</comment>
<dbReference type="AlphaFoldDB" id="A0AA88AQ05"/>
<dbReference type="InterPro" id="IPR035595">
    <property type="entry name" value="UDP_glycos_trans_CS"/>
</dbReference>
<dbReference type="Proteomes" id="UP001187192">
    <property type="component" value="Unassembled WGS sequence"/>
</dbReference>
<dbReference type="EMBL" id="BTGU01000057">
    <property type="protein sequence ID" value="GMN55387.1"/>
    <property type="molecule type" value="Genomic_DNA"/>
</dbReference>
<dbReference type="GO" id="GO:1901137">
    <property type="term" value="P:carbohydrate derivative biosynthetic process"/>
    <property type="evidence" value="ECO:0007669"/>
    <property type="project" value="UniProtKB-ARBA"/>
</dbReference>
<dbReference type="Pfam" id="PF00201">
    <property type="entry name" value="UDPGT"/>
    <property type="match status" value="1"/>
</dbReference>
<dbReference type="InterPro" id="IPR002213">
    <property type="entry name" value="UDP_glucos_trans"/>
</dbReference>
<evidence type="ECO:0000313" key="6">
    <source>
        <dbReference type="Proteomes" id="UP001187192"/>
    </source>
</evidence>
<sequence>MCEAMGRREIPMEDGEMLQIDELPSMESCFPSVIIDFIASQIRLLGSQAGKLHNPSRSIESYFFELLGRAENEGEKKIWAGGPLHSTKKGDLSTGHKCLEWLDRQEPNSVLYVSFGTTTAHKDEIKELALGLEQSGSKFIWELRDADKVDVFDTQDVRGPQLPEGFEVRVKDTGIVVRDWAPQLEILGHLSTSAFMSHCGWNSCTETINMGVPIAAWPMHSDQPRTALLITDVLKVGVAVMKWAETNEKVSATMIRRAVKKLMASDKEMRLGRGLQR</sequence>
<dbReference type="PROSITE" id="PS00375">
    <property type="entry name" value="UDPGT"/>
    <property type="match status" value="1"/>
</dbReference>
<evidence type="ECO:0000313" key="5">
    <source>
        <dbReference type="EMBL" id="GMN55387.1"/>
    </source>
</evidence>
<dbReference type="PANTHER" id="PTHR48044:SF22">
    <property type="entry name" value="GLYCOSYLTRANSFERASE"/>
    <property type="match status" value="1"/>
</dbReference>
<dbReference type="Gene3D" id="3.40.50.2000">
    <property type="entry name" value="Glycogen Phosphorylase B"/>
    <property type="match status" value="2"/>
</dbReference>
<evidence type="ECO:0000256" key="1">
    <source>
        <dbReference type="ARBA" id="ARBA00009995"/>
    </source>
</evidence>
<proteinExistence type="inferred from homology"/>
<dbReference type="InterPro" id="IPR058980">
    <property type="entry name" value="Glyco_transf_N"/>
</dbReference>
<comment type="similarity">
    <text evidence="1 3">Belongs to the UDP-glycosyltransferase family.</text>
</comment>
<name>A0AA88AQ05_FICCA</name>
<feature type="domain" description="Glycosyltransferase N-terminal" evidence="4">
    <location>
        <begin position="22"/>
        <end position="85"/>
    </location>
</feature>
<evidence type="ECO:0000259" key="4">
    <source>
        <dbReference type="Pfam" id="PF26168"/>
    </source>
</evidence>
<keyword evidence="2 3" id="KW-0808">Transferase</keyword>
<keyword evidence="6" id="KW-1185">Reference proteome</keyword>
<reference evidence="5" key="1">
    <citation type="submission" date="2023-07" db="EMBL/GenBank/DDBJ databases">
        <title>draft genome sequence of fig (Ficus carica).</title>
        <authorList>
            <person name="Takahashi T."/>
            <person name="Nishimura K."/>
        </authorList>
    </citation>
    <scope>NUCLEOTIDE SEQUENCE</scope>
</reference>
<dbReference type="FunFam" id="3.40.50.2000:FF:000060">
    <property type="entry name" value="Glycosyltransferase"/>
    <property type="match status" value="1"/>
</dbReference>
<evidence type="ECO:0000256" key="2">
    <source>
        <dbReference type="ARBA" id="ARBA00022679"/>
    </source>
</evidence>
<keyword evidence="3" id="KW-0328">Glycosyltransferase</keyword>
<dbReference type="GO" id="GO:0008194">
    <property type="term" value="F:UDP-glycosyltransferase activity"/>
    <property type="evidence" value="ECO:0007669"/>
    <property type="project" value="InterPro"/>
</dbReference>
<accession>A0AA88AQ05</accession>
<protein>
    <recommendedName>
        <fullName evidence="4">Glycosyltransferase N-terminal domain-containing protein</fullName>
    </recommendedName>
</protein>
<dbReference type="SUPFAM" id="SSF53756">
    <property type="entry name" value="UDP-Glycosyltransferase/glycogen phosphorylase"/>
    <property type="match status" value="1"/>
</dbReference>
<dbReference type="Gramene" id="FCD_00032652-RA">
    <property type="protein sequence ID" value="FCD_00032652-RA:cds"/>
    <property type="gene ID" value="FCD_00032652"/>
</dbReference>
<organism evidence="5 6">
    <name type="scientific">Ficus carica</name>
    <name type="common">Common fig</name>
    <dbReference type="NCBI Taxonomy" id="3494"/>
    <lineage>
        <taxon>Eukaryota</taxon>
        <taxon>Viridiplantae</taxon>
        <taxon>Streptophyta</taxon>
        <taxon>Embryophyta</taxon>
        <taxon>Tracheophyta</taxon>
        <taxon>Spermatophyta</taxon>
        <taxon>Magnoliopsida</taxon>
        <taxon>eudicotyledons</taxon>
        <taxon>Gunneridae</taxon>
        <taxon>Pentapetalae</taxon>
        <taxon>rosids</taxon>
        <taxon>fabids</taxon>
        <taxon>Rosales</taxon>
        <taxon>Moraceae</taxon>
        <taxon>Ficeae</taxon>
        <taxon>Ficus</taxon>
    </lineage>
</organism>
<dbReference type="Pfam" id="PF26168">
    <property type="entry name" value="Glyco_transf_N"/>
    <property type="match status" value="1"/>
</dbReference>
<dbReference type="CDD" id="cd03784">
    <property type="entry name" value="GT1_Gtf-like"/>
    <property type="match status" value="1"/>
</dbReference>
<gene>
    <name evidence="5" type="ORF">TIFTF001_024508</name>
</gene>